<dbReference type="AlphaFoldDB" id="A0A915Q5A7"/>
<protein>
    <submittedName>
        <fullName evidence="2">Uncharacterized protein</fullName>
    </submittedName>
</protein>
<sequence>MLTVNITKKTLDPVHRGRCATISIDNRVLKTVPCDQTPDFDFTNRFICQRSDEQHYEHQKKNNPLYEFFEQLINKSQNDAMAKSEARPAQLQGVRTQVADVQEKKENFLSLINERKENITENNDEDRFSKIREMITKETLTLVDPDVQGKSQADFFADSKKGRTAKNKIANGNKHMLQAKNFLKERKSAVRDDNEKNKSAQTCEIKSDSENNVNISSDSPNVLKQSVRLPSKFCKENDTAQKDPHKWYERFGDIFRNLNLFLKQENSSDLRALLDNNDTNKTLVERLKEALHAKNNTNLSKPHATQKKKMLQNAIDDEQEFSDGVQDHFSNTLGRETDDSSGVLHSQKVEGKATYTESVYETIKLDEIYEREELARHLETSKNRIYEEIRKKLENMLTEHLRNLSDVDISTTSKSDEIRKEITPKIGGKQIYQKEVTVSQHAAQEQKAEPSLLFTDLKKKETEQAISTLPTFINNSRGTSKISIKLSNRTEIEPRVLEVLLLHPNNERPMEINPT</sequence>
<name>A0A915Q5A7_9BILA</name>
<accession>A0A915Q5A7</accession>
<evidence type="ECO:0000313" key="2">
    <source>
        <dbReference type="WBParaSite" id="sdigi.contig6.g782.t1"/>
    </source>
</evidence>
<evidence type="ECO:0000313" key="1">
    <source>
        <dbReference type="Proteomes" id="UP000887581"/>
    </source>
</evidence>
<reference evidence="2" key="1">
    <citation type="submission" date="2022-11" db="UniProtKB">
        <authorList>
            <consortium name="WormBaseParasite"/>
        </authorList>
    </citation>
    <scope>IDENTIFICATION</scope>
</reference>
<organism evidence="1 2">
    <name type="scientific">Setaria digitata</name>
    <dbReference type="NCBI Taxonomy" id="48799"/>
    <lineage>
        <taxon>Eukaryota</taxon>
        <taxon>Metazoa</taxon>
        <taxon>Ecdysozoa</taxon>
        <taxon>Nematoda</taxon>
        <taxon>Chromadorea</taxon>
        <taxon>Rhabditida</taxon>
        <taxon>Spirurina</taxon>
        <taxon>Spiruromorpha</taxon>
        <taxon>Filarioidea</taxon>
        <taxon>Setariidae</taxon>
        <taxon>Setaria</taxon>
    </lineage>
</organism>
<keyword evidence="1" id="KW-1185">Reference proteome</keyword>
<dbReference type="Proteomes" id="UP000887581">
    <property type="component" value="Unplaced"/>
</dbReference>
<proteinExistence type="predicted"/>
<dbReference type="WBParaSite" id="sdigi.contig6.g782.t1">
    <property type="protein sequence ID" value="sdigi.contig6.g782.t1"/>
    <property type="gene ID" value="sdigi.contig6.g782"/>
</dbReference>